<protein>
    <submittedName>
        <fullName evidence="1">Uncharacterized protein</fullName>
    </submittedName>
</protein>
<accession>A0A6J7WJT8</accession>
<name>A0A6J7WJT8_9CAUD</name>
<evidence type="ECO:0000313" key="1">
    <source>
        <dbReference type="EMBL" id="CAB5218080.1"/>
    </source>
</evidence>
<reference evidence="1" key="1">
    <citation type="submission" date="2020-05" db="EMBL/GenBank/DDBJ databases">
        <authorList>
            <person name="Chiriac C."/>
            <person name="Salcher M."/>
            <person name="Ghai R."/>
            <person name="Kavagutti S V."/>
        </authorList>
    </citation>
    <scope>NUCLEOTIDE SEQUENCE</scope>
</reference>
<dbReference type="EMBL" id="LR798249">
    <property type="protein sequence ID" value="CAB5218080.1"/>
    <property type="molecule type" value="Genomic_DNA"/>
</dbReference>
<gene>
    <name evidence="1" type="ORF">UFOVP201_51</name>
</gene>
<sequence length="74" mass="8725">MGEYRDKHPHWHPTSSNGKNQEEYIQYLKRCADRPNNGIDEMRTSIKGLDAVRVANAHRICFSHEYKKEPKQNV</sequence>
<organism evidence="1">
    <name type="scientific">uncultured Caudovirales phage</name>
    <dbReference type="NCBI Taxonomy" id="2100421"/>
    <lineage>
        <taxon>Viruses</taxon>
        <taxon>Duplodnaviria</taxon>
        <taxon>Heunggongvirae</taxon>
        <taxon>Uroviricota</taxon>
        <taxon>Caudoviricetes</taxon>
        <taxon>Peduoviridae</taxon>
        <taxon>Maltschvirus</taxon>
        <taxon>Maltschvirus maltsch</taxon>
    </lineage>
</organism>
<proteinExistence type="predicted"/>